<proteinExistence type="predicted"/>
<dbReference type="AlphaFoldDB" id="M0CIA6"/>
<evidence type="ECO:0008006" key="4">
    <source>
        <dbReference type="Google" id="ProtNLM"/>
    </source>
</evidence>
<evidence type="ECO:0000313" key="2">
    <source>
        <dbReference type="EMBL" id="ELZ23000.1"/>
    </source>
</evidence>
<organism evidence="2 3">
    <name type="scientific">Natrinema limicola JCM 13563</name>
    <dbReference type="NCBI Taxonomy" id="1230457"/>
    <lineage>
        <taxon>Archaea</taxon>
        <taxon>Methanobacteriati</taxon>
        <taxon>Methanobacteriota</taxon>
        <taxon>Stenosarchaea group</taxon>
        <taxon>Halobacteria</taxon>
        <taxon>Halobacteriales</taxon>
        <taxon>Natrialbaceae</taxon>
        <taxon>Natrinema</taxon>
    </lineage>
</organism>
<dbReference type="Proteomes" id="UP000011615">
    <property type="component" value="Unassembled WGS sequence"/>
</dbReference>
<sequence length="190" mass="19599">MPAQGRYTKHIIMRTNRKNVLISLGLIVAISGAALGSGAFTSVEADRGVTVNTAGDADAFLAITPGDGYGGNGYISNDSSEGAMTFDLGDEDSETNSSGQGFNQNATTNITSLIQLENQGNNAITVGFENADTPSNTTTVDVDQGTVTFEIEDSPDLETGETANVSVSVNTSAEPTTVSDSPSVTIYATE</sequence>
<evidence type="ECO:0000256" key="1">
    <source>
        <dbReference type="SAM" id="MobiDB-lite"/>
    </source>
</evidence>
<evidence type="ECO:0000313" key="3">
    <source>
        <dbReference type="Proteomes" id="UP000011615"/>
    </source>
</evidence>
<accession>M0CIA6</accession>
<gene>
    <name evidence="2" type="ORF">C476_05472</name>
</gene>
<keyword evidence="3" id="KW-1185">Reference proteome</keyword>
<reference evidence="2 3" key="1">
    <citation type="journal article" date="2014" name="PLoS Genet.">
        <title>Phylogenetically driven sequencing of extremely halophilic archaea reveals strategies for static and dynamic osmo-response.</title>
        <authorList>
            <person name="Becker E.A."/>
            <person name="Seitzer P.M."/>
            <person name="Tritt A."/>
            <person name="Larsen D."/>
            <person name="Krusor M."/>
            <person name="Yao A.I."/>
            <person name="Wu D."/>
            <person name="Madern D."/>
            <person name="Eisen J.A."/>
            <person name="Darling A.E."/>
            <person name="Facciotti M.T."/>
        </authorList>
    </citation>
    <scope>NUCLEOTIDE SEQUENCE [LARGE SCALE GENOMIC DNA]</scope>
    <source>
        <strain evidence="2 3">JCM 13563</strain>
    </source>
</reference>
<protein>
    <recommendedName>
        <fullName evidence="4">DUF1102 domain-containing protein</fullName>
    </recommendedName>
</protein>
<name>M0CIA6_9EURY</name>
<comment type="caution">
    <text evidence="2">The sequence shown here is derived from an EMBL/GenBank/DDBJ whole genome shotgun (WGS) entry which is preliminary data.</text>
</comment>
<dbReference type="eggNOG" id="arCOG02696">
    <property type="taxonomic scope" value="Archaea"/>
</dbReference>
<dbReference type="EMBL" id="AOIT01000025">
    <property type="protein sequence ID" value="ELZ23000.1"/>
    <property type="molecule type" value="Genomic_DNA"/>
</dbReference>
<feature type="region of interest" description="Disordered" evidence="1">
    <location>
        <begin position="170"/>
        <end position="190"/>
    </location>
</feature>